<feature type="compositionally biased region" description="Polar residues" evidence="3">
    <location>
        <begin position="1041"/>
        <end position="1056"/>
    </location>
</feature>
<feature type="region of interest" description="Disordered" evidence="3">
    <location>
        <begin position="777"/>
        <end position="796"/>
    </location>
</feature>
<keyword evidence="1" id="KW-0040">ANK repeat</keyword>
<keyword evidence="5" id="KW-1185">Reference proteome</keyword>
<feature type="region of interest" description="Disordered" evidence="3">
    <location>
        <begin position="16"/>
        <end position="39"/>
    </location>
</feature>
<dbReference type="InterPro" id="IPR002110">
    <property type="entry name" value="Ankyrin_rpt"/>
</dbReference>
<feature type="compositionally biased region" description="Low complexity" evidence="3">
    <location>
        <begin position="1026"/>
        <end position="1035"/>
    </location>
</feature>
<feature type="compositionally biased region" description="Polar residues" evidence="3">
    <location>
        <begin position="627"/>
        <end position="636"/>
    </location>
</feature>
<dbReference type="PANTHER" id="PTHR22677">
    <property type="entry name" value="ANKYRIN REPEAT DOMAIN-CONTAINING PROTEIN 60"/>
    <property type="match status" value="1"/>
</dbReference>
<feature type="compositionally biased region" description="Basic and acidic residues" evidence="3">
    <location>
        <begin position="650"/>
        <end position="659"/>
    </location>
</feature>
<dbReference type="EMBL" id="CAWYQH010000001">
    <property type="protein sequence ID" value="CAK8672313.1"/>
    <property type="molecule type" value="Genomic_DNA"/>
</dbReference>
<evidence type="ECO:0000256" key="3">
    <source>
        <dbReference type="SAM" id="MobiDB-lite"/>
    </source>
</evidence>
<dbReference type="InterPro" id="IPR039323">
    <property type="entry name" value="ANKRD_45/46/60"/>
</dbReference>
<organism evidence="4 5">
    <name type="scientific">Clavelina lepadiformis</name>
    <name type="common">Light-bulb sea squirt</name>
    <name type="synonym">Ascidia lepadiformis</name>
    <dbReference type="NCBI Taxonomy" id="159417"/>
    <lineage>
        <taxon>Eukaryota</taxon>
        <taxon>Metazoa</taxon>
        <taxon>Chordata</taxon>
        <taxon>Tunicata</taxon>
        <taxon>Ascidiacea</taxon>
        <taxon>Aplousobranchia</taxon>
        <taxon>Clavelinidae</taxon>
        <taxon>Clavelina</taxon>
    </lineage>
</organism>
<sequence length="1400" mass="157905">MAVEYPLPRWQSWMQRRLKQKKGEENKDIDRPRSSRPEFSTQSLAADTFVVFVRLPEWSKNAASSRYPEIKTLRNLKSGIATFQLKAHLELSVGLPAHIINLFNIDGKLVPNNQHLVTNENIKNGSTLKLQVAGDWEESIRAAWIGSLSHLRNQLSTFTERQSNSASKAWQEFANILENSGKENAFCALFVAASRGNVKVCKAVLQYDVDINQTTLFGNSSLHSASFQGHLEVIQLLVAHGADVRCRNVQGSSALDLAVASNFIDCARWLWLNQWSLNIINPSSPTRTSFELLNKSQNPSGLQPSQITASKPLKDCQTLFTKPTNAVFIPKADRLLYSPKAQSSMLQRPKLDDYNKLAKRYERPRSTPNITKVKSQHFSSKNALNNSTSLRKPTIKDGIDISKPNTKVGLLKNAETDLIPTFPSNTNLRPQTAIPKTTVSETSRPQTANVPKLLPELKSALSRENSIPSKYESRFLSEKYNKLCLESSNYNIKSLEVDITSSLHTEYWTVPQQKGKAVSPPTRNDSSAAKARAQTQNTASSSFVSAENKSKMSASSSKLEHFGSMSTTKKPQTYAEPSRLSQNLLGKNESLRSEGYRPVSVSGHERLQGGSTAADNSLKQDKDHQKMISSTSSSRQLGELKNPGSNHIPVTHDVHDTNKSIKKPSKPTHHVEKEADKSLPSREDQIRKERNAKAWENWIEAKKQERLAQKRAEALQHETAVKKWGKTFDQWLEAKRNEMKEKSGVIAELVSVNKPVVKRRVVNGKPFEDWLKEKDAYEEKNSKSDNSHLISEEERKNKEELREKKFAAWAKKKDELAKQEQLKIQAEEASKHHNDEKLYDDWKSKSTVMTFENWKQGKDKAKKLAIVDDAQHEALQRVESWVQQDRKERAEVEYNKWVLRKHSLSLQKAQQQLKEAKQLREKAEQKAKMKRAILQAKALLRWKKYSKSAPDIREMEESTKSLPKQQFRSAAMCARKTKSDGQSFNAELQSDHLENAKAHKERFNSQPSFKISMETKTIDITDDTSSDQTSAQNSTRKISQETRANTKQTGTGISTNAKKKGKTSKFDDAKPRTSSWAVTRGGKTQQANKNTKIEHVQANTTQRKPKKKKSARAVNMKQDLSKDADLKTSIGSAKENTTLKEPASKHAPIKKHSRGDRILISDDEIKDDKNVTEVQSTKTLPCEDKKEKLNFLSPEQKLDDVNVKLISKTAQKMAVSAIEAALAELSISEEVSTVEPTEVHLSQHKSLMDSKDVNLSLNKASEEHLLMTQLSDDEVKKIIIVTDEKNESDFMKINEKHEDLRRNQDALTKVGAYLQKKNGALESIQTELNGKNVENMLTQNSAKAPDSYTNFSSPNTDKNTTIIDQFPMEKGNNSLPVRKIRVKVPLVRMDEEDSVTVTEA</sequence>
<dbReference type="Proteomes" id="UP001642483">
    <property type="component" value="Unassembled WGS sequence"/>
</dbReference>
<gene>
    <name evidence="4" type="ORF">CVLEPA_LOCUS1275</name>
</gene>
<dbReference type="SUPFAM" id="SSF48403">
    <property type="entry name" value="Ankyrin repeat"/>
    <property type="match status" value="1"/>
</dbReference>
<feature type="compositionally biased region" description="Basic and acidic residues" evidence="3">
    <location>
        <begin position="669"/>
        <end position="686"/>
    </location>
</feature>
<dbReference type="InterPro" id="IPR036770">
    <property type="entry name" value="Ankyrin_rpt-contain_sf"/>
</dbReference>
<feature type="compositionally biased region" description="Polar residues" evidence="3">
    <location>
        <begin position="372"/>
        <end position="391"/>
    </location>
</feature>
<dbReference type="PANTHER" id="PTHR22677:SF4">
    <property type="entry name" value="USHER SYNDROME TYPE-1G PROTEIN-LIKE PROTEIN"/>
    <property type="match status" value="1"/>
</dbReference>
<keyword evidence="2" id="KW-0175">Coiled coil</keyword>
<dbReference type="Gene3D" id="1.25.40.20">
    <property type="entry name" value="Ankyrin repeat-containing domain"/>
    <property type="match status" value="1"/>
</dbReference>
<comment type="caution">
    <text evidence="4">The sequence shown here is derived from an EMBL/GenBank/DDBJ whole genome shotgun (WGS) entry which is preliminary data.</text>
</comment>
<protein>
    <submittedName>
        <fullName evidence="4">Uncharacterized protein</fullName>
    </submittedName>
</protein>
<feature type="repeat" description="ANK" evidence="1">
    <location>
        <begin position="217"/>
        <end position="249"/>
    </location>
</feature>
<reference evidence="4 5" key="1">
    <citation type="submission" date="2024-02" db="EMBL/GenBank/DDBJ databases">
        <authorList>
            <person name="Daric V."/>
            <person name="Darras S."/>
        </authorList>
    </citation>
    <scope>NUCLEOTIDE SEQUENCE [LARGE SCALE GENOMIC DNA]</scope>
</reference>
<dbReference type="SMART" id="SM00248">
    <property type="entry name" value="ANK"/>
    <property type="match status" value="3"/>
</dbReference>
<dbReference type="Pfam" id="PF12796">
    <property type="entry name" value="Ank_2"/>
    <property type="match status" value="1"/>
</dbReference>
<feature type="region of interest" description="Disordered" evidence="3">
    <location>
        <begin position="372"/>
        <end position="398"/>
    </location>
</feature>
<feature type="compositionally biased region" description="Polar residues" evidence="3">
    <location>
        <begin position="521"/>
        <end position="557"/>
    </location>
</feature>
<evidence type="ECO:0000256" key="2">
    <source>
        <dbReference type="SAM" id="Coils"/>
    </source>
</evidence>
<evidence type="ECO:0000313" key="4">
    <source>
        <dbReference type="EMBL" id="CAK8672313.1"/>
    </source>
</evidence>
<evidence type="ECO:0000256" key="1">
    <source>
        <dbReference type="PROSITE-ProRule" id="PRU00023"/>
    </source>
</evidence>
<feature type="region of interest" description="Disordered" evidence="3">
    <location>
        <begin position="511"/>
        <end position="686"/>
    </location>
</feature>
<feature type="region of interest" description="Disordered" evidence="3">
    <location>
        <begin position="1020"/>
        <end position="1162"/>
    </location>
</feature>
<feature type="compositionally biased region" description="Basic and acidic residues" evidence="3">
    <location>
        <begin position="21"/>
        <end position="36"/>
    </location>
</feature>
<accession>A0ABP0F0W1</accession>
<dbReference type="PROSITE" id="PS50297">
    <property type="entry name" value="ANK_REP_REGION"/>
    <property type="match status" value="1"/>
</dbReference>
<feature type="compositionally biased region" description="Polar residues" evidence="3">
    <location>
        <begin position="1072"/>
        <end position="1090"/>
    </location>
</feature>
<name>A0ABP0F0W1_CLALP</name>
<evidence type="ECO:0000313" key="5">
    <source>
        <dbReference type="Proteomes" id="UP001642483"/>
    </source>
</evidence>
<proteinExistence type="predicted"/>
<feature type="coiled-coil region" evidence="2">
    <location>
        <begin position="899"/>
        <end position="933"/>
    </location>
</feature>
<dbReference type="PROSITE" id="PS50088">
    <property type="entry name" value="ANK_REPEAT"/>
    <property type="match status" value="1"/>
</dbReference>